<keyword evidence="10" id="KW-1185">Reference proteome</keyword>
<evidence type="ECO:0000256" key="1">
    <source>
        <dbReference type="ARBA" id="ARBA00004651"/>
    </source>
</evidence>
<keyword evidence="2 7" id="KW-0813">Transport</keyword>
<dbReference type="PANTHER" id="PTHR43744">
    <property type="entry name" value="ABC TRANSPORTER PERMEASE PROTEIN MG189-RELATED-RELATED"/>
    <property type="match status" value="1"/>
</dbReference>
<feature type="transmembrane region" description="Helical" evidence="7">
    <location>
        <begin position="68"/>
        <end position="92"/>
    </location>
</feature>
<dbReference type="EMBL" id="CP141615">
    <property type="protein sequence ID" value="WRP16027.1"/>
    <property type="molecule type" value="Genomic_DNA"/>
</dbReference>
<name>A0ABZ1BV73_9FIRM</name>
<feature type="transmembrane region" description="Helical" evidence="7">
    <location>
        <begin position="137"/>
        <end position="154"/>
    </location>
</feature>
<dbReference type="CDD" id="cd06261">
    <property type="entry name" value="TM_PBP2"/>
    <property type="match status" value="1"/>
</dbReference>
<feature type="domain" description="ABC transmembrane type-1" evidence="8">
    <location>
        <begin position="69"/>
        <end position="258"/>
    </location>
</feature>
<keyword evidence="4 7" id="KW-0812">Transmembrane</keyword>
<dbReference type="SUPFAM" id="SSF161098">
    <property type="entry name" value="MetI-like"/>
    <property type="match status" value="1"/>
</dbReference>
<gene>
    <name evidence="9" type="ORF">U7230_07870</name>
</gene>
<dbReference type="Pfam" id="PF00528">
    <property type="entry name" value="BPD_transp_1"/>
    <property type="match status" value="1"/>
</dbReference>
<evidence type="ECO:0000259" key="8">
    <source>
        <dbReference type="PROSITE" id="PS50928"/>
    </source>
</evidence>
<dbReference type="PROSITE" id="PS50928">
    <property type="entry name" value="ABC_TM1"/>
    <property type="match status" value="1"/>
</dbReference>
<comment type="subcellular location">
    <subcellularLocation>
        <location evidence="1 7">Cell membrane</location>
        <topology evidence="1 7">Multi-pass membrane protein</topology>
    </subcellularLocation>
</comment>
<feature type="transmembrane region" description="Helical" evidence="7">
    <location>
        <begin position="236"/>
        <end position="258"/>
    </location>
</feature>
<accession>A0ABZ1BV73</accession>
<comment type="similarity">
    <text evidence="7">Belongs to the binding-protein-dependent transport system permease family.</text>
</comment>
<dbReference type="Gene3D" id="1.10.3720.10">
    <property type="entry name" value="MetI-like"/>
    <property type="match status" value="1"/>
</dbReference>
<keyword evidence="5 7" id="KW-1133">Transmembrane helix</keyword>
<keyword evidence="3" id="KW-1003">Cell membrane</keyword>
<feature type="transmembrane region" description="Helical" evidence="7">
    <location>
        <begin position="104"/>
        <end position="125"/>
    </location>
</feature>
<evidence type="ECO:0000313" key="10">
    <source>
        <dbReference type="Proteomes" id="UP001332192"/>
    </source>
</evidence>
<organism evidence="9 10">
    <name type="scientific">Carboxydichorda subterranea</name>
    <dbReference type="NCBI Taxonomy" id="3109565"/>
    <lineage>
        <taxon>Bacteria</taxon>
        <taxon>Bacillati</taxon>
        <taxon>Bacillota</taxon>
        <taxon>Limnochordia</taxon>
        <taxon>Limnochordales</taxon>
        <taxon>Geochordaceae</taxon>
        <taxon>Carboxydichorda</taxon>
    </lineage>
</organism>
<feature type="transmembrane region" description="Helical" evidence="7">
    <location>
        <begin position="7"/>
        <end position="32"/>
    </location>
</feature>
<dbReference type="PANTHER" id="PTHR43744:SF12">
    <property type="entry name" value="ABC TRANSPORTER PERMEASE PROTEIN MG189-RELATED"/>
    <property type="match status" value="1"/>
</dbReference>
<evidence type="ECO:0000256" key="2">
    <source>
        <dbReference type="ARBA" id="ARBA00022448"/>
    </source>
</evidence>
<sequence>MRVRRRLVCAAAYAVLTLGGVVVLFPFFWMLITSFKPFDEIFALSFWPSRPTLDNYLQVLTATRFPRWYLNSLVVATATTASVLFFDSLVGYTLAKLRFPGRDLVFVLILSTLMIPTEMLVIPWFVTSSERGWVDTYWGIAFPGLMSAFGVFLMRQFFETLPDDLLDAGRIDGVSEFGLFRRIALPLVRPAMSALAILTFLGNWNAFLWPLIIIQSDAMRTLPVGMALFSGEAGSAWNLIMAASGLAIVPVIVVFGIFQRQIIEGVVLTGVKG</sequence>
<protein>
    <submittedName>
        <fullName evidence="9">Carbohydrate ABC transporter permease</fullName>
    </submittedName>
</protein>
<dbReference type="InterPro" id="IPR000515">
    <property type="entry name" value="MetI-like"/>
</dbReference>
<evidence type="ECO:0000256" key="6">
    <source>
        <dbReference type="ARBA" id="ARBA00023136"/>
    </source>
</evidence>
<evidence type="ECO:0000256" key="4">
    <source>
        <dbReference type="ARBA" id="ARBA00022692"/>
    </source>
</evidence>
<keyword evidence="6 7" id="KW-0472">Membrane</keyword>
<dbReference type="RefSeq" id="WP_324715300.1">
    <property type="nucleotide sequence ID" value="NZ_CP141615.1"/>
</dbReference>
<evidence type="ECO:0000313" key="9">
    <source>
        <dbReference type="EMBL" id="WRP16027.1"/>
    </source>
</evidence>
<proteinExistence type="inferred from homology"/>
<feature type="transmembrane region" description="Helical" evidence="7">
    <location>
        <begin position="191"/>
        <end position="216"/>
    </location>
</feature>
<dbReference type="Proteomes" id="UP001332192">
    <property type="component" value="Chromosome"/>
</dbReference>
<evidence type="ECO:0000256" key="5">
    <source>
        <dbReference type="ARBA" id="ARBA00022989"/>
    </source>
</evidence>
<dbReference type="InterPro" id="IPR035906">
    <property type="entry name" value="MetI-like_sf"/>
</dbReference>
<evidence type="ECO:0000256" key="7">
    <source>
        <dbReference type="RuleBase" id="RU363032"/>
    </source>
</evidence>
<evidence type="ECO:0000256" key="3">
    <source>
        <dbReference type="ARBA" id="ARBA00022475"/>
    </source>
</evidence>
<reference evidence="9 10" key="1">
    <citation type="journal article" date="2024" name="Front. Microbiol.">
        <title>Novel thermophilic genera Geochorda gen. nov. and Carboxydochorda gen. nov. from the deep terrestrial subsurface reveal the ecophysiological diversity in the class Limnochordia.</title>
        <authorList>
            <person name="Karnachuk O.V."/>
            <person name="Lukina A.P."/>
            <person name="Avakyan M.R."/>
            <person name="Kadnikov V.V."/>
            <person name="Begmatov S."/>
            <person name="Beletsky A.V."/>
            <person name="Vlasova K.G."/>
            <person name="Novikov A.A."/>
            <person name="Shcherbakova V.A."/>
            <person name="Mardanov A.V."/>
            <person name="Ravin N.V."/>
        </authorList>
    </citation>
    <scope>NUCLEOTIDE SEQUENCE [LARGE SCALE GENOMIC DNA]</scope>
    <source>
        <strain evidence="9 10">L945</strain>
    </source>
</reference>